<dbReference type="EMBL" id="VSRR010008435">
    <property type="protein sequence ID" value="MPC48724.1"/>
    <property type="molecule type" value="Genomic_DNA"/>
</dbReference>
<evidence type="ECO:0000313" key="3">
    <source>
        <dbReference type="EMBL" id="MPC48724.1"/>
    </source>
</evidence>
<keyword evidence="2" id="KW-0812">Transmembrane</keyword>
<keyword evidence="2" id="KW-1133">Transmembrane helix</keyword>
<keyword evidence="2" id="KW-0472">Membrane</keyword>
<organism evidence="3 4">
    <name type="scientific">Portunus trituberculatus</name>
    <name type="common">Swimming crab</name>
    <name type="synonym">Neptunus trituberculatus</name>
    <dbReference type="NCBI Taxonomy" id="210409"/>
    <lineage>
        <taxon>Eukaryota</taxon>
        <taxon>Metazoa</taxon>
        <taxon>Ecdysozoa</taxon>
        <taxon>Arthropoda</taxon>
        <taxon>Crustacea</taxon>
        <taxon>Multicrustacea</taxon>
        <taxon>Malacostraca</taxon>
        <taxon>Eumalacostraca</taxon>
        <taxon>Eucarida</taxon>
        <taxon>Decapoda</taxon>
        <taxon>Pleocyemata</taxon>
        <taxon>Brachyura</taxon>
        <taxon>Eubrachyura</taxon>
        <taxon>Portunoidea</taxon>
        <taxon>Portunidae</taxon>
        <taxon>Portuninae</taxon>
        <taxon>Portunus</taxon>
    </lineage>
</organism>
<evidence type="ECO:0000256" key="2">
    <source>
        <dbReference type="SAM" id="Phobius"/>
    </source>
</evidence>
<accession>A0A5B7FWP2</accession>
<keyword evidence="4" id="KW-1185">Reference proteome</keyword>
<proteinExistence type="predicted"/>
<reference evidence="3 4" key="1">
    <citation type="submission" date="2019-05" db="EMBL/GenBank/DDBJ databases">
        <title>Another draft genome of Portunus trituberculatus and its Hox gene families provides insights of decapod evolution.</title>
        <authorList>
            <person name="Jeong J.-H."/>
            <person name="Song I."/>
            <person name="Kim S."/>
            <person name="Choi T."/>
            <person name="Kim D."/>
            <person name="Ryu S."/>
            <person name="Kim W."/>
        </authorList>
    </citation>
    <scope>NUCLEOTIDE SEQUENCE [LARGE SCALE GENOMIC DNA]</scope>
    <source>
        <tissue evidence="3">Muscle</tissue>
    </source>
</reference>
<evidence type="ECO:0000256" key="1">
    <source>
        <dbReference type="SAM" id="MobiDB-lite"/>
    </source>
</evidence>
<feature type="transmembrane region" description="Helical" evidence="2">
    <location>
        <begin position="12"/>
        <end position="31"/>
    </location>
</feature>
<feature type="compositionally biased region" description="Basic and acidic residues" evidence="1">
    <location>
        <begin position="105"/>
        <end position="117"/>
    </location>
</feature>
<dbReference type="Proteomes" id="UP000324222">
    <property type="component" value="Unassembled WGS sequence"/>
</dbReference>
<gene>
    <name evidence="3" type="ORF">E2C01_042507</name>
</gene>
<protein>
    <submittedName>
        <fullName evidence="3">Uncharacterized protein</fullName>
    </submittedName>
</protein>
<feature type="region of interest" description="Disordered" evidence="1">
    <location>
        <begin position="83"/>
        <end position="117"/>
    </location>
</feature>
<comment type="caution">
    <text evidence="3">The sequence shown here is derived from an EMBL/GenBank/DDBJ whole genome shotgun (WGS) entry which is preliminary data.</text>
</comment>
<sequence length="117" mass="13315">MPSWSISRRVGLPVHSNCFIIFCSVICKYGIQNRKYRGTRGIWRSNGGYWGRQEEVVVFFGVVGTTRGCCLRVGGKEQLGRHVGPRRGLSLPRDARVPASPLPPEMERDDGRREWRV</sequence>
<name>A0A5B7FWP2_PORTR</name>
<dbReference type="AlphaFoldDB" id="A0A5B7FWP2"/>
<evidence type="ECO:0000313" key="4">
    <source>
        <dbReference type="Proteomes" id="UP000324222"/>
    </source>
</evidence>